<sequence length="376" mass="41478">MPTLETTVDGLKLPNPFVIGSGPPGTNANVIGKAFDEGWGAVICKTVSLDAEKVVNVQPRYVRLRSRESNEIYGWENIELISDRSFDTWIDEFKQIKDKYPEGVLIASIMEEYNKDAWQEIVGRCEEAGVDSFELNMSCPHGLPERRMGAAMGENADILEEVCGWVMEVAKKPVWAKLTPNVTHIEDPTRAALKAGCQGVAAINTIRSVVGVDLETLRPEPSVEGYTTPGGYSCQAVMPIALRMCMEISTCIDKEFPGRTLSGIGGVETGNDAAQFILLGADTVQVCTGVMKMGYRCVAEMKDQLLAFMEKHKFETLEDFKGHSLQFFTTHADLVKRQAEARAAKKAAHEKEKMIKEDAEWDGDDFVEQSDALARG</sequence>
<dbReference type="EC" id="1.3.1.1" evidence="6"/>
<comment type="catalytic activity">
    <reaction evidence="2">
        <text>5,6-dihydrothymine + NAD(+) = thymine + NADH + H(+)</text>
        <dbReference type="Rhea" id="RHEA:28791"/>
        <dbReference type="ChEBI" id="CHEBI:15378"/>
        <dbReference type="ChEBI" id="CHEBI:17821"/>
        <dbReference type="ChEBI" id="CHEBI:27468"/>
        <dbReference type="ChEBI" id="CHEBI:57540"/>
        <dbReference type="ChEBI" id="CHEBI:57945"/>
        <dbReference type="EC" id="1.3.1.1"/>
    </reaction>
</comment>
<comment type="function">
    <text evidence="4">Involved in pyrimidine base degradation. Catalyzes physiologically the reduction of uracil to 5,6-dihydrouracil (DHU) by using NADH as a specific cosubstrate. It also catalyzes the reverse reaction and the reduction of thymine to 5,6-dihydrothymine (DHT).</text>
</comment>
<dbReference type="PANTHER" id="PTHR43073:SF2">
    <property type="entry name" value="DIHYDROPYRIMIDINE DEHYDROGENASE [NADP(+)]"/>
    <property type="match status" value="1"/>
</dbReference>
<comment type="subunit">
    <text evidence="5">Heterotetramer of 2 PreA and 2 PreT subunits.</text>
</comment>
<dbReference type="GO" id="GO:0004159">
    <property type="term" value="F:dihydropyrimidine dehydrogenase (NAD+) activity"/>
    <property type="evidence" value="ECO:0007669"/>
    <property type="project" value="UniProtKB-EC"/>
</dbReference>
<dbReference type="AlphaFoldDB" id="A0A517N168"/>
<dbReference type="EMBL" id="CP036263">
    <property type="protein sequence ID" value="QDT00874.1"/>
    <property type="molecule type" value="Genomic_DNA"/>
</dbReference>
<gene>
    <name evidence="8" type="primary">preA</name>
    <name evidence="8" type="ORF">HG15A2_42160</name>
</gene>
<dbReference type="Gene3D" id="3.20.20.70">
    <property type="entry name" value="Aldolase class I"/>
    <property type="match status" value="1"/>
</dbReference>
<organism evidence="8 9">
    <name type="scientific">Adhaeretor mobilis</name>
    <dbReference type="NCBI Taxonomy" id="1930276"/>
    <lineage>
        <taxon>Bacteria</taxon>
        <taxon>Pseudomonadati</taxon>
        <taxon>Planctomycetota</taxon>
        <taxon>Planctomycetia</taxon>
        <taxon>Pirellulales</taxon>
        <taxon>Lacipirellulaceae</taxon>
        <taxon>Adhaeretor</taxon>
    </lineage>
</organism>
<evidence type="ECO:0000259" key="7">
    <source>
        <dbReference type="Pfam" id="PF01180"/>
    </source>
</evidence>
<dbReference type="NCBIfam" id="NF006183">
    <property type="entry name" value="PRK08318.1"/>
    <property type="match status" value="1"/>
</dbReference>
<dbReference type="GO" id="GO:0002058">
    <property type="term" value="F:uracil binding"/>
    <property type="evidence" value="ECO:0007669"/>
    <property type="project" value="TreeGrafter"/>
</dbReference>
<dbReference type="Proteomes" id="UP000319852">
    <property type="component" value="Chromosome"/>
</dbReference>
<dbReference type="GO" id="GO:0005737">
    <property type="term" value="C:cytoplasm"/>
    <property type="evidence" value="ECO:0007669"/>
    <property type="project" value="InterPro"/>
</dbReference>
<dbReference type="GO" id="GO:0006212">
    <property type="term" value="P:uracil catabolic process"/>
    <property type="evidence" value="ECO:0007669"/>
    <property type="project" value="TreeGrafter"/>
</dbReference>
<dbReference type="GO" id="GO:0006210">
    <property type="term" value="P:thymine catabolic process"/>
    <property type="evidence" value="ECO:0007669"/>
    <property type="project" value="TreeGrafter"/>
</dbReference>
<dbReference type="KEGG" id="amob:HG15A2_42160"/>
<evidence type="ECO:0000313" key="8">
    <source>
        <dbReference type="EMBL" id="QDT00874.1"/>
    </source>
</evidence>
<feature type="domain" description="Dihydroorotate dehydrogenase catalytic" evidence="7">
    <location>
        <begin position="4"/>
        <end position="309"/>
    </location>
</feature>
<accession>A0A517N168</accession>
<dbReference type="InterPro" id="IPR013785">
    <property type="entry name" value="Aldolase_TIM"/>
</dbReference>
<dbReference type="FunFam" id="3.20.20.70:FF:000027">
    <property type="entry name" value="Dihydropyrimidine dehydrogenase [NADP(+)]"/>
    <property type="match status" value="1"/>
</dbReference>
<keyword evidence="9" id="KW-1185">Reference proteome</keyword>
<dbReference type="CDD" id="cd02940">
    <property type="entry name" value="DHPD_FMN"/>
    <property type="match status" value="1"/>
</dbReference>
<keyword evidence="1 8" id="KW-0560">Oxidoreductase</keyword>
<evidence type="ECO:0000256" key="5">
    <source>
        <dbReference type="ARBA" id="ARBA00049714"/>
    </source>
</evidence>
<evidence type="ECO:0000256" key="2">
    <source>
        <dbReference type="ARBA" id="ARBA00047685"/>
    </source>
</evidence>
<dbReference type="GO" id="GO:0050661">
    <property type="term" value="F:NADP binding"/>
    <property type="evidence" value="ECO:0007669"/>
    <property type="project" value="TreeGrafter"/>
</dbReference>
<dbReference type="OrthoDB" id="9794954at2"/>
<dbReference type="SUPFAM" id="SSF51395">
    <property type="entry name" value="FMN-linked oxidoreductases"/>
    <property type="match status" value="1"/>
</dbReference>
<evidence type="ECO:0000313" key="9">
    <source>
        <dbReference type="Proteomes" id="UP000319852"/>
    </source>
</evidence>
<dbReference type="RefSeq" id="WP_145062656.1">
    <property type="nucleotide sequence ID" value="NZ_CP036263.1"/>
</dbReference>
<dbReference type="PANTHER" id="PTHR43073">
    <property type="entry name" value="DIHYDROPYRIMIDINE DEHYDROGENASE [NADP(+)]"/>
    <property type="match status" value="1"/>
</dbReference>
<name>A0A517N168_9BACT</name>
<evidence type="ECO:0000256" key="4">
    <source>
        <dbReference type="ARBA" id="ARBA00049578"/>
    </source>
</evidence>
<proteinExistence type="predicted"/>
<comment type="catalytic activity">
    <reaction evidence="3">
        <text>5,6-dihydrouracil + NAD(+) = uracil + NADH + H(+)</text>
        <dbReference type="Rhea" id="RHEA:20189"/>
        <dbReference type="ChEBI" id="CHEBI:15378"/>
        <dbReference type="ChEBI" id="CHEBI:15901"/>
        <dbReference type="ChEBI" id="CHEBI:17568"/>
        <dbReference type="ChEBI" id="CHEBI:57540"/>
        <dbReference type="ChEBI" id="CHEBI:57945"/>
        <dbReference type="EC" id="1.3.1.1"/>
    </reaction>
</comment>
<dbReference type="Pfam" id="PF01180">
    <property type="entry name" value="DHO_dh"/>
    <property type="match status" value="1"/>
</dbReference>
<reference evidence="8 9" key="1">
    <citation type="submission" date="2019-02" db="EMBL/GenBank/DDBJ databases">
        <title>Deep-cultivation of Planctomycetes and their phenomic and genomic characterization uncovers novel biology.</title>
        <authorList>
            <person name="Wiegand S."/>
            <person name="Jogler M."/>
            <person name="Boedeker C."/>
            <person name="Pinto D."/>
            <person name="Vollmers J."/>
            <person name="Rivas-Marin E."/>
            <person name="Kohn T."/>
            <person name="Peeters S.H."/>
            <person name="Heuer A."/>
            <person name="Rast P."/>
            <person name="Oberbeckmann S."/>
            <person name="Bunk B."/>
            <person name="Jeske O."/>
            <person name="Meyerdierks A."/>
            <person name="Storesund J.E."/>
            <person name="Kallscheuer N."/>
            <person name="Luecker S."/>
            <person name="Lage O.M."/>
            <person name="Pohl T."/>
            <person name="Merkel B.J."/>
            <person name="Hornburger P."/>
            <person name="Mueller R.-W."/>
            <person name="Bruemmer F."/>
            <person name="Labrenz M."/>
            <person name="Spormann A.M."/>
            <person name="Op den Camp H."/>
            <person name="Overmann J."/>
            <person name="Amann R."/>
            <person name="Jetten M.S.M."/>
            <person name="Mascher T."/>
            <person name="Medema M.H."/>
            <person name="Devos D.P."/>
            <person name="Kaster A.-K."/>
            <person name="Ovreas L."/>
            <person name="Rohde M."/>
            <person name="Galperin M.Y."/>
            <person name="Jogler C."/>
        </authorList>
    </citation>
    <scope>NUCLEOTIDE SEQUENCE [LARGE SCALE GENOMIC DNA]</scope>
    <source>
        <strain evidence="8 9">HG15A2</strain>
    </source>
</reference>
<dbReference type="InterPro" id="IPR005720">
    <property type="entry name" value="Dihydroorotate_DH_cat"/>
</dbReference>
<evidence type="ECO:0000256" key="6">
    <source>
        <dbReference type="ARBA" id="ARBA00049728"/>
    </source>
</evidence>
<evidence type="ECO:0000256" key="3">
    <source>
        <dbReference type="ARBA" id="ARBA00048792"/>
    </source>
</evidence>
<protein>
    <recommendedName>
        <fullName evidence="6">dihydrouracil dehydrogenase (NAD(+))</fullName>
        <ecNumber evidence="6">1.3.1.1</ecNumber>
    </recommendedName>
</protein>
<evidence type="ECO:0000256" key="1">
    <source>
        <dbReference type="ARBA" id="ARBA00023002"/>
    </source>
</evidence>